<evidence type="ECO:0000313" key="2">
    <source>
        <dbReference type="Proteomes" id="UP000002624"/>
    </source>
</evidence>
<gene>
    <name evidence="1" type="ORF">HCDG_04979</name>
</gene>
<sequence length="133" mass="15083">MQLCEINQVENISCLYVAKMILIRLCKETLEAFRVIIASRVSISSNPISLLYHVSSSYYFTSTLLYIDWISAVTEFRVPVMISFSVYPWPIYSKTKSMNWASDMSALTSRSYVVSCPVRAAAVEAKSCINIEK</sequence>
<dbReference type="HOGENOM" id="CLU_1906167_0_0_1"/>
<dbReference type="OrthoDB" id="10581872at2759"/>
<name>C6HEW2_AJECH</name>
<reference evidence="2" key="1">
    <citation type="submission" date="2009-05" db="EMBL/GenBank/DDBJ databases">
        <title>The genome sequence of Ajellomyces capsulatus strain H143.</title>
        <authorList>
            <person name="Champion M."/>
            <person name="Cuomo C.A."/>
            <person name="Ma L.-J."/>
            <person name="Henn M.R."/>
            <person name="Sil A."/>
            <person name="Goldman B."/>
            <person name="Young S.K."/>
            <person name="Kodira C.D."/>
            <person name="Zeng Q."/>
            <person name="Koehrsen M."/>
            <person name="Alvarado L."/>
            <person name="Berlin A.M."/>
            <person name="Borenstein D."/>
            <person name="Chen Z."/>
            <person name="Engels R."/>
            <person name="Freedman E."/>
            <person name="Gellesch M."/>
            <person name="Goldberg J."/>
            <person name="Griggs A."/>
            <person name="Gujja S."/>
            <person name="Heiman D.I."/>
            <person name="Hepburn T.A."/>
            <person name="Howarth C."/>
            <person name="Jen D."/>
            <person name="Larson L."/>
            <person name="Lewis B."/>
            <person name="Mehta T."/>
            <person name="Park D."/>
            <person name="Pearson M."/>
            <person name="Roberts A."/>
            <person name="Saif S."/>
            <person name="Shea T.D."/>
            <person name="Shenoy N."/>
            <person name="Sisk P."/>
            <person name="Stolte C."/>
            <person name="Sykes S."/>
            <person name="Walk T."/>
            <person name="White J."/>
            <person name="Yandava C."/>
            <person name="Klein B."/>
            <person name="McEwen J.G."/>
            <person name="Puccia R."/>
            <person name="Goldman G.H."/>
            <person name="Felipe M.S."/>
            <person name="Nino-Vega G."/>
            <person name="San-Blas G."/>
            <person name="Taylor J.W."/>
            <person name="Mendoza L."/>
            <person name="Galagan J.E."/>
            <person name="Nusbaum C."/>
            <person name="Birren B.W."/>
        </authorList>
    </citation>
    <scope>NUCLEOTIDE SEQUENCE [LARGE SCALE GENOMIC DNA]</scope>
    <source>
        <strain evidence="2">H143</strain>
    </source>
</reference>
<dbReference type="Proteomes" id="UP000002624">
    <property type="component" value="Unassembled WGS sequence"/>
</dbReference>
<accession>C6HEW2</accession>
<dbReference type="VEuPathDB" id="FungiDB:HCDG_04979"/>
<evidence type="ECO:0000313" key="1">
    <source>
        <dbReference type="EMBL" id="EER41333.1"/>
    </source>
</evidence>
<proteinExistence type="predicted"/>
<protein>
    <submittedName>
        <fullName evidence="1">Uncharacterized protein</fullName>
    </submittedName>
</protein>
<dbReference type="AlphaFoldDB" id="C6HEW2"/>
<organism evidence="1 2">
    <name type="scientific">Ajellomyces capsulatus (strain H143)</name>
    <name type="common">Darling's disease fungus</name>
    <name type="synonym">Histoplasma capsulatum</name>
    <dbReference type="NCBI Taxonomy" id="544712"/>
    <lineage>
        <taxon>Eukaryota</taxon>
        <taxon>Fungi</taxon>
        <taxon>Dikarya</taxon>
        <taxon>Ascomycota</taxon>
        <taxon>Pezizomycotina</taxon>
        <taxon>Eurotiomycetes</taxon>
        <taxon>Eurotiomycetidae</taxon>
        <taxon>Onygenales</taxon>
        <taxon>Ajellomycetaceae</taxon>
        <taxon>Histoplasma</taxon>
    </lineage>
</organism>
<dbReference type="OMA" id="WASDMSA"/>
<dbReference type="EMBL" id="GG692424">
    <property type="protein sequence ID" value="EER41333.1"/>
    <property type="molecule type" value="Genomic_DNA"/>
</dbReference>